<proteinExistence type="predicted"/>
<dbReference type="HOGENOM" id="CLU_2296264_0_0_1"/>
<evidence type="ECO:0000313" key="2">
    <source>
        <dbReference type="EnsemblPlants" id="OPUNC01G14770.1"/>
    </source>
</evidence>
<feature type="chain" id="PRO_5002363971" evidence="1">
    <location>
        <begin position="30"/>
        <end position="101"/>
    </location>
</feature>
<reference evidence="2" key="1">
    <citation type="submission" date="2015-04" db="UniProtKB">
        <authorList>
            <consortium name="EnsemblPlants"/>
        </authorList>
    </citation>
    <scope>IDENTIFICATION</scope>
</reference>
<keyword evidence="3" id="KW-1185">Reference proteome</keyword>
<organism evidence="2">
    <name type="scientific">Oryza punctata</name>
    <name type="common">Red rice</name>
    <dbReference type="NCBI Taxonomy" id="4537"/>
    <lineage>
        <taxon>Eukaryota</taxon>
        <taxon>Viridiplantae</taxon>
        <taxon>Streptophyta</taxon>
        <taxon>Embryophyta</taxon>
        <taxon>Tracheophyta</taxon>
        <taxon>Spermatophyta</taxon>
        <taxon>Magnoliopsida</taxon>
        <taxon>Liliopsida</taxon>
        <taxon>Poales</taxon>
        <taxon>Poaceae</taxon>
        <taxon>BOP clade</taxon>
        <taxon>Oryzoideae</taxon>
        <taxon>Oryzeae</taxon>
        <taxon>Oryzinae</taxon>
        <taxon>Oryza</taxon>
    </lineage>
</organism>
<dbReference type="AlphaFoldDB" id="A0A0E0JIB5"/>
<protein>
    <submittedName>
        <fullName evidence="2">Uncharacterized protein</fullName>
    </submittedName>
</protein>
<keyword evidence="1" id="KW-0732">Signal</keyword>
<evidence type="ECO:0000313" key="3">
    <source>
        <dbReference type="Proteomes" id="UP000026962"/>
    </source>
</evidence>
<dbReference type="EnsemblPlants" id="OPUNC01G14770.1">
    <property type="protein sequence ID" value="OPUNC01G14770.1"/>
    <property type="gene ID" value="OPUNC01G14770"/>
</dbReference>
<dbReference type="Gramene" id="OPUNC01G14770.1">
    <property type="protein sequence ID" value="OPUNC01G14770.1"/>
    <property type="gene ID" value="OPUNC01G14770"/>
</dbReference>
<dbReference type="Proteomes" id="UP000026962">
    <property type="component" value="Chromosome 1"/>
</dbReference>
<accession>A0A0E0JIB5</accession>
<reference evidence="2" key="2">
    <citation type="submission" date="2018-05" db="EMBL/GenBank/DDBJ databases">
        <title>OpunRS2 (Oryza punctata Reference Sequence Version 2).</title>
        <authorList>
            <person name="Zhang J."/>
            <person name="Kudrna D."/>
            <person name="Lee S."/>
            <person name="Talag J."/>
            <person name="Welchert J."/>
            <person name="Wing R.A."/>
        </authorList>
    </citation>
    <scope>NUCLEOTIDE SEQUENCE [LARGE SCALE GENOMIC DNA]</scope>
</reference>
<evidence type="ECO:0000256" key="1">
    <source>
        <dbReference type="SAM" id="SignalP"/>
    </source>
</evidence>
<feature type="signal peptide" evidence="1">
    <location>
        <begin position="1"/>
        <end position="29"/>
    </location>
</feature>
<sequence length="101" mass="10694">MAKSVPALLLAASALLLALLLALAGGAAATARCGATRRPGMVSRNGQQLMAAGAVWVSEFQNSEAAFEPGPELLRICSFSKTKLKAELFELFDRTYDTGRH</sequence>
<name>A0A0E0JIB5_ORYPU</name>